<dbReference type="STRING" id="1548547.BA177_03090"/>
<proteinExistence type="predicted"/>
<dbReference type="Proteomes" id="UP000092695">
    <property type="component" value="Chromosome"/>
</dbReference>
<name>A0A193LD73_9GAMM</name>
<reference evidence="2 3" key="1">
    <citation type="submission" date="2016-06" db="EMBL/GenBank/DDBJ databases">
        <title>Complete genome sequence of a deep-branching marine Gamma Proteobacterium Woeseia oceani type strain XK5.</title>
        <authorList>
            <person name="Mu D."/>
            <person name="Du Z."/>
        </authorList>
    </citation>
    <scope>NUCLEOTIDE SEQUENCE [LARGE SCALE GENOMIC DNA]</scope>
    <source>
        <strain evidence="2 3">XK5</strain>
    </source>
</reference>
<keyword evidence="1" id="KW-1133">Transmembrane helix</keyword>
<dbReference type="AlphaFoldDB" id="A0A193LD73"/>
<keyword evidence="3" id="KW-1185">Reference proteome</keyword>
<keyword evidence="1" id="KW-0472">Membrane</keyword>
<keyword evidence="1" id="KW-0812">Transmembrane</keyword>
<feature type="transmembrane region" description="Helical" evidence="1">
    <location>
        <begin position="106"/>
        <end position="126"/>
    </location>
</feature>
<evidence type="ECO:0000256" key="1">
    <source>
        <dbReference type="SAM" id="Phobius"/>
    </source>
</evidence>
<sequence>MLSTVVRILPVLFVTLAAVAYVAYVEGADAFAVRNSVPMLVLILLAALTLYRGGGSWRGADWRWLLGTLGFAIPALGLSLYLHYGYHTDLDGIRSNAMYPLDLFRYLPAYTLVAGAIGFAIGWIVGRNVR</sequence>
<evidence type="ECO:0000313" key="3">
    <source>
        <dbReference type="Proteomes" id="UP000092695"/>
    </source>
</evidence>
<feature type="transmembrane region" description="Helical" evidence="1">
    <location>
        <begin position="37"/>
        <end position="53"/>
    </location>
</feature>
<dbReference type="RefSeq" id="WP_068612706.1">
    <property type="nucleotide sequence ID" value="NZ_CP016268.1"/>
</dbReference>
<evidence type="ECO:0000313" key="2">
    <source>
        <dbReference type="EMBL" id="ANO50334.1"/>
    </source>
</evidence>
<dbReference type="KEGG" id="woc:BA177_03090"/>
<organism evidence="2 3">
    <name type="scientific">Woeseia oceani</name>
    <dbReference type="NCBI Taxonomy" id="1548547"/>
    <lineage>
        <taxon>Bacteria</taxon>
        <taxon>Pseudomonadati</taxon>
        <taxon>Pseudomonadota</taxon>
        <taxon>Gammaproteobacteria</taxon>
        <taxon>Woeseiales</taxon>
        <taxon>Woeseiaceae</taxon>
        <taxon>Woeseia</taxon>
    </lineage>
</organism>
<dbReference type="EMBL" id="CP016268">
    <property type="protein sequence ID" value="ANO50334.1"/>
    <property type="molecule type" value="Genomic_DNA"/>
</dbReference>
<protein>
    <submittedName>
        <fullName evidence="2">Uncharacterized protein</fullName>
    </submittedName>
</protein>
<accession>A0A193LD73</accession>
<feature type="transmembrane region" description="Helical" evidence="1">
    <location>
        <begin position="65"/>
        <end position="86"/>
    </location>
</feature>
<gene>
    <name evidence="2" type="ORF">BA177_03090</name>
</gene>